<dbReference type="PANTHER" id="PTHR43157:SF31">
    <property type="entry name" value="PHOSPHATIDYLINOSITOL-GLYCAN BIOSYNTHESIS CLASS F PROTEIN"/>
    <property type="match status" value="1"/>
</dbReference>
<dbReference type="PANTHER" id="PTHR43157">
    <property type="entry name" value="PHOSPHATIDYLINOSITOL-GLYCAN BIOSYNTHESIS CLASS F PROTEIN-RELATED"/>
    <property type="match status" value="1"/>
</dbReference>
<proteinExistence type="predicted"/>
<keyword evidence="3" id="KW-1185">Reference proteome</keyword>
<dbReference type="OrthoDB" id="3237043at2"/>
<keyword evidence="1" id="KW-0560">Oxidoreductase</keyword>
<evidence type="ECO:0000256" key="1">
    <source>
        <dbReference type="ARBA" id="ARBA00023002"/>
    </source>
</evidence>
<dbReference type="SUPFAM" id="SSF51735">
    <property type="entry name" value="NAD(P)-binding Rossmann-fold domains"/>
    <property type="match status" value="1"/>
</dbReference>
<dbReference type="InterPro" id="IPR036291">
    <property type="entry name" value="NAD(P)-bd_dom_sf"/>
</dbReference>
<sequence length="276" mass="29628">MTSSRTILISGATDGLGRALAGQLAADGAHLILHGRDRDKLDRIADALAARGAARPRTVLADLADLGQVRCMAAEVRAATDRLDVLVSNAGIGGGEPDGRTRRTSADGYELRFAVNYLAGFLLTLELLPLLRASAPARIVNVASIGQHPIDFADLMLERGYNGSRAYGQSKLAQIMSGFELAARLPAAEVTVNSLHPATYMPTKMVLAEVGYSIDTLEEGANATLRLVTDPALSDTTGRFFDRIRETRANPQAYDPDARLRLWDTSVELTKATEPR</sequence>
<evidence type="ECO:0000313" key="3">
    <source>
        <dbReference type="Proteomes" id="UP000305778"/>
    </source>
</evidence>
<dbReference type="PRINTS" id="PR00081">
    <property type="entry name" value="GDHRDH"/>
</dbReference>
<reference evidence="2 3" key="1">
    <citation type="submission" date="2019-04" db="EMBL/GenBank/DDBJ databases">
        <title>Streptomyces oryziradicis sp. nov., a novel actinomycete isolated from rhizosphere soil of rice (Oryza sativa L.).</title>
        <authorList>
            <person name="Li C."/>
        </authorList>
    </citation>
    <scope>NUCLEOTIDE SEQUENCE [LARGE SCALE GENOMIC DNA]</scope>
    <source>
        <strain evidence="2 3">NEAU-C40</strain>
    </source>
</reference>
<dbReference type="EMBL" id="SUMC01000008">
    <property type="protein sequence ID" value="TKA11427.1"/>
    <property type="molecule type" value="Genomic_DNA"/>
</dbReference>
<protein>
    <submittedName>
        <fullName evidence="2">SDR family NAD(P)-dependent oxidoreductase</fullName>
    </submittedName>
</protein>
<dbReference type="InterPro" id="IPR002347">
    <property type="entry name" value="SDR_fam"/>
</dbReference>
<dbReference type="GO" id="GO:0016491">
    <property type="term" value="F:oxidoreductase activity"/>
    <property type="evidence" value="ECO:0007669"/>
    <property type="project" value="UniProtKB-KW"/>
</dbReference>
<dbReference type="Pfam" id="PF00106">
    <property type="entry name" value="adh_short"/>
    <property type="match status" value="1"/>
</dbReference>
<dbReference type="Proteomes" id="UP000305778">
    <property type="component" value="Unassembled WGS sequence"/>
</dbReference>
<accession>A0A4U0STF8</accession>
<comment type="caution">
    <text evidence="2">The sequence shown here is derived from an EMBL/GenBank/DDBJ whole genome shotgun (WGS) entry which is preliminary data.</text>
</comment>
<organism evidence="2 3">
    <name type="scientific">Actinacidiphila oryziradicis</name>
    <dbReference type="NCBI Taxonomy" id="2571141"/>
    <lineage>
        <taxon>Bacteria</taxon>
        <taxon>Bacillati</taxon>
        <taxon>Actinomycetota</taxon>
        <taxon>Actinomycetes</taxon>
        <taxon>Kitasatosporales</taxon>
        <taxon>Streptomycetaceae</taxon>
        <taxon>Actinacidiphila</taxon>
    </lineage>
</organism>
<dbReference type="AlphaFoldDB" id="A0A4U0STF8"/>
<gene>
    <name evidence="2" type="ORF">FCI23_11375</name>
</gene>
<dbReference type="Gene3D" id="3.40.50.720">
    <property type="entry name" value="NAD(P)-binding Rossmann-like Domain"/>
    <property type="match status" value="1"/>
</dbReference>
<evidence type="ECO:0000313" key="2">
    <source>
        <dbReference type="EMBL" id="TKA11427.1"/>
    </source>
</evidence>
<dbReference type="RefSeq" id="WP_136723379.1">
    <property type="nucleotide sequence ID" value="NZ_SUMC01000008.1"/>
</dbReference>
<name>A0A4U0STF8_9ACTN</name>